<dbReference type="Pfam" id="PF01754">
    <property type="entry name" value="zf-A20"/>
    <property type="match status" value="1"/>
</dbReference>
<evidence type="ECO:0000256" key="2">
    <source>
        <dbReference type="ARBA" id="ARBA00022723"/>
    </source>
</evidence>
<dbReference type="GO" id="GO:0008270">
    <property type="term" value="F:zinc ion binding"/>
    <property type="evidence" value="ECO:0007669"/>
    <property type="project" value="UniProtKB-KW"/>
</dbReference>
<evidence type="ECO:0000256" key="1">
    <source>
        <dbReference type="ARBA" id="ARBA00003732"/>
    </source>
</evidence>
<dbReference type="SMART" id="SM00259">
    <property type="entry name" value="ZnF_A20"/>
    <property type="match status" value="1"/>
</dbReference>
<dbReference type="AlphaFoldDB" id="A0A7J0FGJ7"/>
<gene>
    <name evidence="8" type="ORF">Acr_12g0003590</name>
</gene>
<dbReference type="FunFam" id="4.10.1110.10:FF:000001">
    <property type="entry name" value="Zinc finger AN1-type containing 6"/>
    <property type="match status" value="1"/>
</dbReference>
<comment type="function">
    <text evidence="1">May be involved in environmental stress response.</text>
</comment>
<dbReference type="PROSITE" id="PS51039">
    <property type="entry name" value="ZF_AN1"/>
    <property type="match status" value="1"/>
</dbReference>
<dbReference type="Gene3D" id="4.10.1110.10">
    <property type="entry name" value="AN1-like Zinc finger"/>
    <property type="match status" value="1"/>
</dbReference>
<dbReference type="InterPro" id="IPR050652">
    <property type="entry name" value="AN1_A20_ZnFinger"/>
</dbReference>
<dbReference type="EMBL" id="BJWL01000012">
    <property type="protein sequence ID" value="GFY97818.1"/>
    <property type="molecule type" value="Genomic_DNA"/>
</dbReference>
<evidence type="ECO:0000259" key="6">
    <source>
        <dbReference type="PROSITE" id="PS51036"/>
    </source>
</evidence>
<keyword evidence="9" id="KW-1185">Reference proteome</keyword>
<dbReference type="InterPro" id="IPR002653">
    <property type="entry name" value="Znf_A20"/>
</dbReference>
<evidence type="ECO:0000313" key="9">
    <source>
        <dbReference type="Proteomes" id="UP000585474"/>
    </source>
</evidence>
<evidence type="ECO:0000256" key="3">
    <source>
        <dbReference type="ARBA" id="ARBA00022771"/>
    </source>
</evidence>
<keyword evidence="4" id="KW-0862">Zinc</keyword>
<reference evidence="8 9" key="1">
    <citation type="submission" date="2019-07" db="EMBL/GenBank/DDBJ databases">
        <title>De Novo Assembly of kiwifruit Actinidia rufa.</title>
        <authorList>
            <person name="Sugita-Konishi S."/>
            <person name="Sato K."/>
            <person name="Mori E."/>
            <person name="Abe Y."/>
            <person name="Kisaki G."/>
            <person name="Hamano K."/>
            <person name="Suezawa K."/>
            <person name="Otani M."/>
            <person name="Fukuda T."/>
            <person name="Manabe T."/>
            <person name="Gomi K."/>
            <person name="Tabuchi M."/>
            <person name="Akimitsu K."/>
            <person name="Kataoka I."/>
        </authorList>
    </citation>
    <scope>NUCLEOTIDE SEQUENCE [LARGE SCALE GENOMIC DNA]</scope>
    <source>
        <strain evidence="9">cv. Fuchu</strain>
    </source>
</reference>
<dbReference type="Proteomes" id="UP000585474">
    <property type="component" value="Unassembled WGS sequence"/>
</dbReference>
<dbReference type="SMART" id="SM00154">
    <property type="entry name" value="ZnF_AN1"/>
    <property type="match status" value="1"/>
</dbReference>
<proteinExistence type="predicted"/>
<dbReference type="GO" id="GO:0003677">
    <property type="term" value="F:DNA binding"/>
    <property type="evidence" value="ECO:0007669"/>
    <property type="project" value="InterPro"/>
</dbReference>
<sequence length="162" mass="16949">MAEEHGFQAAEGHRPCANNCGFFGSPATLNLCSKCFRDHPNSAKSTAENSPIVASSSATARSTVENYPAVPAAGSGAAEAVVVAAGKPNRCSACRKRVGLSGFKCRCGTTFCGSHRYPEQHACPFDYKALGREAIARANPVVKADKVGQDMIAAVVFNDVLI</sequence>
<name>A0A7J0FGJ7_9ERIC</name>
<evidence type="ECO:0000256" key="5">
    <source>
        <dbReference type="PROSITE-ProRule" id="PRU00449"/>
    </source>
</evidence>
<comment type="caution">
    <text evidence="8">The sequence shown here is derived from an EMBL/GenBank/DDBJ whole genome shotgun (WGS) entry which is preliminary data.</text>
</comment>
<dbReference type="PANTHER" id="PTHR10634">
    <property type="entry name" value="AN1-TYPE ZINC FINGER PROTEIN"/>
    <property type="match status" value="1"/>
</dbReference>
<keyword evidence="3 5" id="KW-0863">Zinc-finger</keyword>
<feature type="domain" description="AN1-type" evidence="7">
    <location>
        <begin position="85"/>
        <end position="131"/>
    </location>
</feature>
<dbReference type="Gene3D" id="1.20.5.4770">
    <property type="match status" value="1"/>
</dbReference>
<dbReference type="InterPro" id="IPR035896">
    <property type="entry name" value="AN1-like_Znf"/>
</dbReference>
<evidence type="ECO:0000256" key="4">
    <source>
        <dbReference type="ARBA" id="ARBA00022833"/>
    </source>
</evidence>
<dbReference type="Pfam" id="PF01428">
    <property type="entry name" value="zf-AN1"/>
    <property type="match status" value="1"/>
</dbReference>
<keyword evidence="2" id="KW-0479">Metal-binding</keyword>
<dbReference type="OrthoDB" id="428577at2759"/>
<dbReference type="InterPro" id="IPR000058">
    <property type="entry name" value="Znf_AN1"/>
</dbReference>
<accession>A0A7J0FGJ7</accession>
<dbReference type="PROSITE" id="PS51036">
    <property type="entry name" value="ZF_A20"/>
    <property type="match status" value="1"/>
</dbReference>
<evidence type="ECO:0000313" key="8">
    <source>
        <dbReference type="EMBL" id="GFY97818.1"/>
    </source>
</evidence>
<dbReference type="PANTHER" id="PTHR10634:SF67">
    <property type="entry name" value="AN1-TYPE ZINC FINGER PROTEIN 3"/>
    <property type="match status" value="1"/>
</dbReference>
<protein>
    <submittedName>
        <fullName evidence="8">A20/AN1-like zinc finger family protein</fullName>
    </submittedName>
</protein>
<evidence type="ECO:0000259" key="7">
    <source>
        <dbReference type="PROSITE" id="PS51039"/>
    </source>
</evidence>
<organism evidence="8 9">
    <name type="scientific">Actinidia rufa</name>
    <dbReference type="NCBI Taxonomy" id="165716"/>
    <lineage>
        <taxon>Eukaryota</taxon>
        <taxon>Viridiplantae</taxon>
        <taxon>Streptophyta</taxon>
        <taxon>Embryophyta</taxon>
        <taxon>Tracheophyta</taxon>
        <taxon>Spermatophyta</taxon>
        <taxon>Magnoliopsida</taxon>
        <taxon>eudicotyledons</taxon>
        <taxon>Gunneridae</taxon>
        <taxon>Pentapetalae</taxon>
        <taxon>asterids</taxon>
        <taxon>Ericales</taxon>
        <taxon>Actinidiaceae</taxon>
        <taxon>Actinidia</taxon>
    </lineage>
</organism>
<dbReference type="SUPFAM" id="SSF118310">
    <property type="entry name" value="AN1-like Zinc finger"/>
    <property type="match status" value="1"/>
</dbReference>
<dbReference type="SUPFAM" id="SSF57716">
    <property type="entry name" value="Glucocorticoid receptor-like (DNA-binding domain)"/>
    <property type="match status" value="1"/>
</dbReference>
<feature type="domain" description="A20-type" evidence="6">
    <location>
        <begin position="10"/>
        <end position="44"/>
    </location>
</feature>